<keyword evidence="5" id="KW-1185">Reference proteome</keyword>
<evidence type="ECO:0000313" key="5">
    <source>
        <dbReference type="Proteomes" id="UP000038045"/>
    </source>
</evidence>
<dbReference type="GO" id="GO:0006309">
    <property type="term" value="P:apoptotic DNA fragmentation"/>
    <property type="evidence" value="ECO:0007669"/>
    <property type="project" value="TreeGrafter"/>
</dbReference>
<dbReference type="CDD" id="cd09120">
    <property type="entry name" value="PLDc_DNaseII_1"/>
    <property type="match status" value="1"/>
</dbReference>
<evidence type="ECO:0000256" key="4">
    <source>
        <dbReference type="SAM" id="SignalP"/>
    </source>
</evidence>
<sequence length="447" mass="50432">MIITSFLLVSVSLINADLTCKDQNGNPVDFFMSYKLPKDSKNKEIQGIKEGFAFFYLDGNVKSLMPSKHDLRDENQAIAHTLNQIYKAKNNLTMARVMWNDELPHSAEHHDESKEKSDEKDKTKESKTKKPSISNKVFKIINKKVSEVKKIAKREAERKTVAKKPTVKKLSSKKESTKKTLSKKKSNEVIDKDSSDKNKTSGINSSKYAHAKGTLAFDKESGFYLIHSIPGFPPVSNYSYPNSGTNYGQSILCITVKFSQVDEIAKQLYFDRPQVYNGYLPTSLVSKVPYFSKVLAGEYQKDKSKTSSVTEIKSRNNVVFKSFAKTAAFKNDLYDGLVAPTLKTGLIVETWRRGKEVELNCSVEHPISDVRTFSVIKTSTFTYTQDHSKLAISADKNKPYVCIGDINRMTTQYTRGGGTTCLMDIYIWKQYYSIPKNITSCDTNGNN</sequence>
<keyword evidence="4" id="KW-0732">Signal</keyword>
<evidence type="ECO:0000256" key="2">
    <source>
        <dbReference type="ARBA" id="ARBA00022801"/>
    </source>
</evidence>
<feature type="chain" id="PRO_5005891492" evidence="4">
    <location>
        <begin position="17"/>
        <end position="447"/>
    </location>
</feature>
<feature type="signal peptide" evidence="4">
    <location>
        <begin position="1"/>
        <end position="16"/>
    </location>
</feature>
<reference evidence="6" key="1">
    <citation type="submission" date="2017-02" db="UniProtKB">
        <authorList>
            <consortium name="WormBaseParasite"/>
        </authorList>
    </citation>
    <scope>IDENTIFICATION</scope>
</reference>
<feature type="compositionally biased region" description="Basic and acidic residues" evidence="3">
    <location>
        <begin position="106"/>
        <end position="128"/>
    </location>
</feature>
<feature type="region of interest" description="Disordered" evidence="3">
    <location>
        <begin position="106"/>
        <end position="133"/>
    </location>
</feature>
<dbReference type="CDD" id="cd09121">
    <property type="entry name" value="PLDc_DNaseII_2"/>
    <property type="match status" value="1"/>
</dbReference>
<evidence type="ECO:0000256" key="3">
    <source>
        <dbReference type="SAM" id="MobiDB-lite"/>
    </source>
</evidence>
<dbReference type="AlphaFoldDB" id="A0A0N4ZCJ7"/>
<feature type="region of interest" description="Disordered" evidence="3">
    <location>
        <begin position="155"/>
        <end position="205"/>
    </location>
</feature>
<proteinExistence type="inferred from homology"/>
<dbReference type="WBParaSite" id="PTRK_0000525000.1">
    <property type="protein sequence ID" value="PTRK_0000525000.1"/>
    <property type="gene ID" value="PTRK_0000525000"/>
</dbReference>
<evidence type="ECO:0000313" key="6">
    <source>
        <dbReference type="WBParaSite" id="PTRK_0000525000.1"/>
    </source>
</evidence>
<protein>
    <submittedName>
        <fullName evidence="6">Deoxyribonuclease-2-alpha</fullName>
    </submittedName>
</protein>
<dbReference type="InterPro" id="IPR004947">
    <property type="entry name" value="DNase_II"/>
</dbReference>
<name>A0A0N4ZCJ7_PARTI</name>
<feature type="compositionally biased region" description="Basic and acidic residues" evidence="3">
    <location>
        <begin position="185"/>
        <end position="199"/>
    </location>
</feature>
<accession>A0A0N4ZCJ7</accession>
<dbReference type="PANTHER" id="PTHR10858:SF31">
    <property type="entry name" value="DEOXYRIBONUCLEASE-2"/>
    <property type="match status" value="1"/>
</dbReference>
<feature type="compositionally biased region" description="Basic residues" evidence="3">
    <location>
        <begin position="161"/>
        <end position="171"/>
    </location>
</feature>
<organism evidence="5 6">
    <name type="scientific">Parastrongyloides trichosuri</name>
    <name type="common">Possum-specific nematode worm</name>
    <dbReference type="NCBI Taxonomy" id="131310"/>
    <lineage>
        <taxon>Eukaryota</taxon>
        <taxon>Metazoa</taxon>
        <taxon>Ecdysozoa</taxon>
        <taxon>Nematoda</taxon>
        <taxon>Chromadorea</taxon>
        <taxon>Rhabditida</taxon>
        <taxon>Tylenchina</taxon>
        <taxon>Panagrolaimomorpha</taxon>
        <taxon>Strongyloidoidea</taxon>
        <taxon>Strongyloididae</taxon>
        <taxon>Parastrongyloides</taxon>
    </lineage>
</organism>
<dbReference type="Pfam" id="PF03265">
    <property type="entry name" value="DNase_II"/>
    <property type="match status" value="2"/>
</dbReference>
<dbReference type="GO" id="GO:0004531">
    <property type="term" value="F:deoxyribonuclease II activity"/>
    <property type="evidence" value="ECO:0007669"/>
    <property type="project" value="InterPro"/>
</dbReference>
<dbReference type="PANTHER" id="PTHR10858">
    <property type="entry name" value="DEOXYRIBONUCLEASE II"/>
    <property type="match status" value="1"/>
</dbReference>
<dbReference type="Proteomes" id="UP000038045">
    <property type="component" value="Unplaced"/>
</dbReference>
<dbReference type="STRING" id="131310.A0A0N4ZCJ7"/>
<keyword evidence="2" id="KW-0378">Hydrolase</keyword>
<comment type="similarity">
    <text evidence="1">Belongs to the DNase II family.</text>
</comment>
<evidence type="ECO:0000256" key="1">
    <source>
        <dbReference type="ARBA" id="ARBA00007527"/>
    </source>
</evidence>